<comment type="caution">
    <text evidence="1">The sequence shown here is derived from an EMBL/GenBank/DDBJ whole genome shotgun (WGS) entry which is preliminary data.</text>
</comment>
<accession>A0ACA9MD20</accession>
<proteinExistence type="predicted"/>
<feature type="non-terminal residue" evidence="1">
    <location>
        <position position="1"/>
    </location>
</feature>
<sequence length="152" mass="17865">DLRVYTVWRSEVAHYKAHQMSYRKTGTEWEILGDLAARLHHKDDAKDAYTRCLDNKFSAKAWLRLLEFYAEEGDVQHALNAVVRLSVYHERWYHEIIYPTAIAYNLNKLIRTEGLSKIHYNLISMNLTPPVAKLVTRYLMFAENFKTPGSDF</sequence>
<evidence type="ECO:0000313" key="2">
    <source>
        <dbReference type="Proteomes" id="UP000789860"/>
    </source>
</evidence>
<protein>
    <submittedName>
        <fullName evidence="1">2905_t:CDS:1</fullName>
    </submittedName>
</protein>
<evidence type="ECO:0000313" key="1">
    <source>
        <dbReference type="EMBL" id="CAG8584863.1"/>
    </source>
</evidence>
<name>A0ACA9MD20_9GLOM</name>
<reference evidence="1" key="1">
    <citation type="submission" date="2021-06" db="EMBL/GenBank/DDBJ databases">
        <authorList>
            <person name="Kallberg Y."/>
            <person name="Tangrot J."/>
            <person name="Rosling A."/>
        </authorList>
    </citation>
    <scope>NUCLEOTIDE SEQUENCE</scope>
    <source>
        <strain evidence="1">AU212A</strain>
    </source>
</reference>
<keyword evidence="2" id="KW-1185">Reference proteome</keyword>
<gene>
    <name evidence="1" type="ORF">SCALOS_LOCUS6348</name>
</gene>
<dbReference type="Proteomes" id="UP000789860">
    <property type="component" value="Unassembled WGS sequence"/>
</dbReference>
<dbReference type="EMBL" id="CAJVPM010011931">
    <property type="protein sequence ID" value="CAG8584863.1"/>
    <property type="molecule type" value="Genomic_DNA"/>
</dbReference>
<organism evidence="1 2">
    <name type="scientific">Scutellospora calospora</name>
    <dbReference type="NCBI Taxonomy" id="85575"/>
    <lineage>
        <taxon>Eukaryota</taxon>
        <taxon>Fungi</taxon>
        <taxon>Fungi incertae sedis</taxon>
        <taxon>Mucoromycota</taxon>
        <taxon>Glomeromycotina</taxon>
        <taxon>Glomeromycetes</taxon>
        <taxon>Diversisporales</taxon>
        <taxon>Gigasporaceae</taxon>
        <taxon>Scutellospora</taxon>
    </lineage>
</organism>